<name>A0AAV2JC04_KNICA</name>
<dbReference type="EMBL" id="OZ035833">
    <property type="protein sequence ID" value="CAL1574180.1"/>
    <property type="molecule type" value="Genomic_DNA"/>
</dbReference>
<feature type="region of interest" description="Disordered" evidence="1">
    <location>
        <begin position="1"/>
        <end position="229"/>
    </location>
</feature>
<proteinExistence type="predicted"/>
<accession>A0AAV2JC04</accession>
<evidence type="ECO:0000313" key="2">
    <source>
        <dbReference type="EMBL" id="CAL1574180.1"/>
    </source>
</evidence>
<keyword evidence="3" id="KW-1185">Reference proteome</keyword>
<dbReference type="Proteomes" id="UP001497482">
    <property type="component" value="Chromosome 11"/>
</dbReference>
<reference evidence="2 3" key="1">
    <citation type="submission" date="2024-04" db="EMBL/GenBank/DDBJ databases">
        <authorList>
            <person name="Waldvogel A.-M."/>
            <person name="Schoenle A."/>
        </authorList>
    </citation>
    <scope>NUCLEOTIDE SEQUENCE [LARGE SCALE GENOMIC DNA]</scope>
</reference>
<protein>
    <submittedName>
        <fullName evidence="2">Uncharacterized protein</fullName>
    </submittedName>
</protein>
<dbReference type="AlphaFoldDB" id="A0AAV2JC04"/>
<organism evidence="2 3">
    <name type="scientific">Knipowitschia caucasica</name>
    <name type="common">Caucasian dwarf goby</name>
    <name type="synonym">Pomatoschistus caucasicus</name>
    <dbReference type="NCBI Taxonomy" id="637954"/>
    <lineage>
        <taxon>Eukaryota</taxon>
        <taxon>Metazoa</taxon>
        <taxon>Chordata</taxon>
        <taxon>Craniata</taxon>
        <taxon>Vertebrata</taxon>
        <taxon>Euteleostomi</taxon>
        <taxon>Actinopterygii</taxon>
        <taxon>Neopterygii</taxon>
        <taxon>Teleostei</taxon>
        <taxon>Neoteleostei</taxon>
        <taxon>Acanthomorphata</taxon>
        <taxon>Gobiaria</taxon>
        <taxon>Gobiiformes</taxon>
        <taxon>Gobioidei</taxon>
        <taxon>Gobiidae</taxon>
        <taxon>Gobiinae</taxon>
        <taxon>Knipowitschia</taxon>
    </lineage>
</organism>
<evidence type="ECO:0000313" key="3">
    <source>
        <dbReference type="Proteomes" id="UP001497482"/>
    </source>
</evidence>
<sequence>MEPTAGWPAPMHHAAEDTGRCTPPNVRSTGEGSRLRTHQSGASEPPSEGDGGATARWQPGRTGRWGLPPKHRGGGRQQGGHSAGRTSGRTAVSVWCEESRAGKAAGRNHGEQGGKPHCKEGRWGKEHRVRRESAESETVKRDGPRAPKAARRENPVYPPRAGAQETTVARVEGVSGVPTTRLARTRRVPGRAGSSGSEGGRPNTPREAEETVNRQSAEWGRNNKVARYA</sequence>
<feature type="compositionally biased region" description="Basic and acidic residues" evidence="1">
    <location>
        <begin position="108"/>
        <end position="154"/>
    </location>
</feature>
<evidence type="ECO:0000256" key="1">
    <source>
        <dbReference type="SAM" id="MobiDB-lite"/>
    </source>
</evidence>
<gene>
    <name evidence="2" type="ORF">KC01_LOCUS5931</name>
</gene>